<comment type="caution">
    <text evidence="1">The sequence shown here is derived from an EMBL/GenBank/DDBJ whole genome shotgun (WGS) entry which is preliminary data.</text>
</comment>
<dbReference type="EMBL" id="CM045760">
    <property type="protein sequence ID" value="KAI8027969.1"/>
    <property type="molecule type" value="Genomic_DNA"/>
</dbReference>
<organism evidence="1 2">
    <name type="scientific">Camellia lanceoleosa</name>
    <dbReference type="NCBI Taxonomy" id="1840588"/>
    <lineage>
        <taxon>Eukaryota</taxon>
        <taxon>Viridiplantae</taxon>
        <taxon>Streptophyta</taxon>
        <taxon>Embryophyta</taxon>
        <taxon>Tracheophyta</taxon>
        <taxon>Spermatophyta</taxon>
        <taxon>Magnoliopsida</taxon>
        <taxon>eudicotyledons</taxon>
        <taxon>Gunneridae</taxon>
        <taxon>Pentapetalae</taxon>
        <taxon>asterids</taxon>
        <taxon>Ericales</taxon>
        <taxon>Theaceae</taxon>
        <taxon>Camellia</taxon>
    </lineage>
</organism>
<evidence type="ECO:0000313" key="2">
    <source>
        <dbReference type="Proteomes" id="UP001060215"/>
    </source>
</evidence>
<protein>
    <submittedName>
        <fullName evidence="1">Uncharacterized protein</fullName>
    </submittedName>
</protein>
<reference evidence="1 2" key="1">
    <citation type="journal article" date="2022" name="Plant J.">
        <title>Chromosome-level genome of Camellia lanceoleosa provides a valuable resource for understanding genome evolution and self-incompatibility.</title>
        <authorList>
            <person name="Gong W."/>
            <person name="Xiao S."/>
            <person name="Wang L."/>
            <person name="Liao Z."/>
            <person name="Chang Y."/>
            <person name="Mo W."/>
            <person name="Hu G."/>
            <person name="Li W."/>
            <person name="Zhao G."/>
            <person name="Zhu H."/>
            <person name="Hu X."/>
            <person name="Ji K."/>
            <person name="Xiang X."/>
            <person name="Song Q."/>
            <person name="Yuan D."/>
            <person name="Jin S."/>
            <person name="Zhang L."/>
        </authorList>
    </citation>
    <scope>NUCLEOTIDE SEQUENCE [LARGE SCALE GENOMIC DNA]</scope>
    <source>
        <strain evidence="1">SQ_2022a</strain>
    </source>
</reference>
<sequence>MRSSWALTLLSLLTILVVLTPRILAEQRGSQAGGALCPGGPCCSQHGWCGTTPDYCTAGCQSQCGNDFGDTLTPGPSGGDIISNVISKSMFNQMLLHRNDAVCPAKNFYTYEAFIAATKSFGSFGTTGDTATRLKEIAAFLAQTSHKTTG</sequence>
<evidence type="ECO:0000313" key="1">
    <source>
        <dbReference type="EMBL" id="KAI8027969.1"/>
    </source>
</evidence>
<name>A0ACC0IU54_9ERIC</name>
<dbReference type="Proteomes" id="UP001060215">
    <property type="component" value="Chromosome 3"/>
</dbReference>
<gene>
    <name evidence="1" type="ORF">LOK49_LG02G04024</name>
</gene>
<keyword evidence="2" id="KW-1185">Reference proteome</keyword>
<accession>A0ACC0IU54</accession>
<proteinExistence type="predicted"/>